<dbReference type="Pfam" id="PF19054">
    <property type="entry name" value="DUF5753"/>
    <property type="match status" value="1"/>
</dbReference>
<reference evidence="3" key="1">
    <citation type="journal article" date="2019" name="Int. J. Syst. Evol. Microbiol.">
        <title>The Global Catalogue of Microorganisms (GCM) 10K type strain sequencing project: providing services to taxonomists for standard genome sequencing and annotation.</title>
        <authorList>
            <consortium name="The Broad Institute Genomics Platform"/>
            <consortium name="The Broad Institute Genome Sequencing Center for Infectious Disease"/>
            <person name="Wu L."/>
            <person name="Ma J."/>
        </authorList>
    </citation>
    <scope>NUCLEOTIDE SEQUENCE [LARGE SCALE GENOMIC DNA]</scope>
    <source>
        <strain evidence="3">JCM 17440</strain>
    </source>
</reference>
<dbReference type="Proteomes" id="UP001501710">
    <property type="component" value="Unassembled WGS sequence"/>
</dbReference>
<organism evidence="2 3">
    <name type="scientific">Actinomadura meridiana</name>
    <dbReference type="NCBI Taxonomy" id="559626"/>
    <lineage>
        <taxon>Bacteria</taxon>
        <taxon>Bacillati</taxon>
        <taxon>Actinomycetota</taxon>
        <taxon>Actinomycetes</taxon>
        <taxon>Streptosporangiales</taxon>
        <taxon>Thermomonosporaceae</taxon>
        <taxon>Actinomadura</taxon>
    </lineage>
</organism>
<evidence type="ECO:0000313" key="3">
    <source>
        <dbReference type="Proteomes" id="UP001501710"/>
    </source>
</evidence>
<comment type="caution">
    <text evidence="2">The sequence shown here is derived from an EMBL/GenBank/DDBJ whole genome shotgun (WGS) entry which is preliminary data.</text>
</comment>
<dbReference type="InterPro" id="IPR043917">
    <property type="entry name" value="DUF5753"/>
</dbReference>
<accession>A0ABP8CRA7</accession>
<name>A0ABP8CRA7_9ACTN</name>
<evidence type="ECO:0000313" key="2">
    <source>
        <dbReference type="EMBL" id="GAA4242502.1"/>
    </source>
</evidence>
<feature type="domain" description="DUF5753" evidence="1">
    <location>
        <begin position="78"/>
        <end position="253"/>
    </location>
</feature>
<keyword evidence="3" id="KW-1185">Reference proteome</keyword>
<proteinExistence type="predicted"/>
<sequence length="260" mass="28961">MWDFIAYYLRFQRTQRGLSGEAVGRIIRGSKSEVSRIEIGAERLDGTQAALLDKAWNAGRLFSLLVWYASIGHDPQWFAQYLALEQRADIIRIFASQLIHGLFQTEDYARAVINEGNPPNPEEAVQKRLARQAVFNRQPPPYTAALLSQACLEWPVGSPEIMRAQLQHLLDLSELPDAVIRVVPRSWNVGAHLGLDGSFQLMGGPNFGEVAFSESPGGGRLVSSPADVMNYAVRYERISAKALPEAPSRDLIKSLMEDIK</sequence>
<gene>
    <name evidence="2" type="ORF">GCM10022254_75760</name>
</gene>
<dbReference type="EMBL" id="BAABAS010000033">
    <property type="protein sequence ID" value="GAA4242502.1"/>
    <property type="molecule type" value="Genomic_DNA"/>
</dbReference>
<evidence type="ECO:0000259" key="1">
    <source>
        <dbReference type="Pfam" id="PF19054"/>
    </source>
</evidence>
<protein>
    <submittedName>
        <fullName evidence="2">Helix-turn-helix transcriptional regulator</fullName>
    </submittedName>
</protein>